<evidence type="ECO:0000256" key="1">
    <source>
        <dbReference type="ARBA" id="ARBA00022722"/>
    </source>
</evidence>
<evidence type="ECO:0000259" key="4">
    <source>
        <dbReference type="SMART" id="SM00479"/>
    </source>
</evidence>
<feature type="domain" description="Exonuclease" evidence="4">
    <location>
        <begin position="39"/>
        <end position="213"/>
    </location>
</feature>
<keyword evidence="1" id="KW-0540">Nuclease</keyword>
<evidence type="ECO:0000256" key="3">
    <source>
        <dbReference type="ARBA" id="ARBA00022839"/>
    </source>
</evidence>
<dbReference type="EMBL" id="CP073587">
    <property type="protein sequence ID" value="QUN07302.1"/>
    <property type="molecule type" value="Genomic_DNA"/>
</dbReference>
<dbReference type="InterPro" id="IPR013520">
    <property type="entry name" value="Ribonucl_H"/>
</dbReference>
<dbReference type="PANTHER" id="PTHR30231:SF4">
    <property type="entry name" value="PROTEIN NEN2"/>
    <property type="match status" value="1"/>
</dbReference>
<dbReference type="PANTHER" id="PTHR30231">
    <property type="entry name" value="DNA POLYMERASE III SUBUNIT EPSILON"/>
    <property type="match status" value="1"/>
</dbReference>
<dbReference type="GO" id="GO:0004527">
    <property type="term" value="F:exonuclease activity"/>
    <property type="evidence" value="ECO:0007669"/>
    <property type="project" value="UniProtKB-KW"/>
</dbReference>
<dbReference type="Proteomes" id="UP000679575">
    <property type="component" value="Chromosome"/>
</dbReference>
<dbReference type="InterPro" id="IPR036397">
    <property type="entry name" value="RNaseH_sf"/>
</dbReference>
<keyword evidence="6" id="KW-1185">Reference proteome</keyword>
<evidence type="ECO:0000313" key="6">
    <source>
        <dbReference type="Proteomes" id="UP000679575"/>
    </source>
</evidence>
<dbReference type="SUPFAM" id="SSF53098">
    <property type="entry name" value="Ribonuclease H-like"/>
    <property type="match status" value="1"/>
</dbReference>
<keyword evidence="3 5" id="KW-0269">Exonuclease</keyword>
<dbReference type="Pfam" id="PF00929">
    <property type="entry name" value="RNase_T"/>
    <property type="match status" value="1"/>
</dbReference>
<organism evidence="5 6">
    <name type="scientific">Shewanella yunxiaonensis</name>
    <dbReference type="NCBI Taxonomy" id="2829809"/>
    <lineage>
        <taxon>Bacteria</taxon>
        <taxon>Pseudomonadati</taxon>
        <taxon>Pseudomonadota</taxon>
        <taxon>Gammaproteobacteria</taxon>
        <taxon>Alteromonadales</taxon>
        <taxon>Shewanellaceae</taxon>
        <taxon>Shewanella</taxon>
    </lineage>
</organism>
<sequence>MAFWQQLYFGWRAFRSPPLLQDYYQRLGPLFSMPLAEVPLVAVDMEMTGLNPLTDQIISVGLVPIFQQRLQLGDAEHRLVGISGSVGQSAVIHGIVDRHLEQQVLDQQSLLRWILQQTQGKLMIFHHAPLDLAFLSMLAQRTVNHPLQFPVIDTLQIDRHRLLRDRHILPQGSLRLGACRKRYQLPVYAAHNALMDAIACGELFLAQTASIRPTVPISEFLWWP</sequence>
<proteinExistence type="predicted"/>
<accession>A0ABX7YX73</accession>
<reference evidence="5 6" key="1">
    <citation type="submission" date="2021-04" db="EMBL/GenBank/DDBJ databases">
        <title>Novel species identification of genus Shewanella.</title>
        <authorList>
            <person name="Liu G."/>
        </authorList>
    </citation>
    <scope>NUCLEOTIDE SEQUENCE [LARGE SCALE GENOMIC DNA]</scope>
    <source>
        <strain evidence="5 6">FJAT-54481</strain>
    </source>
</reference>
<dbReference type="SMART" id="SM00479">
    <property type="entry name" value="EXOIII"/>
    <property type="match status" value="1"/>
</dbReference>
<protein>
    <submittedName>
        <fullName evidence="5">3'-5' exonuclease</fullName>
    </submittedName>
</protein>
<dbReference type="InterPro" id="IPR012337">
    <property type="entry name" value="RNaseH-like_sf"/>
</dbReference>
<dbReference type="RefSeq" id="WP_212596303.1">
    <property type="nucleotide sequence ID" value="NZ_CP073587.1"/>
</dbReference>
<evidence type="ECO:0000313" key="5">
    <source>
        <dbReference type="EMBL" id="QUN07302.1"/>
    </source>
</evidence>
<evidence type="ECO:0000256" key="2">
    <source>
        <dbReference type="ARBA" id="ARBA00022801"/>
    </source>
</evidence>
<name>A0ABX7YX73_9GAMM</name>
<dbReference type="Gene3D" id="3.30.420.10">
    <property type="entry name" value="Ribonuclease H-like superfamily/Ribonuclease H"/>
    <property type="match status" value="1"/>
</dbReference>
<keyword evidence="2" id="KW-0378">Hydrolase</keyword>
<dbReference type="CDD" id="cd06127">
    <property type="entry name" value="DEDDh"/>
    <property type="match status" value="1"/>
</dbReference>
<gene>
    <name evidence="5" type="ORF">KDN34_07760</name>
</gene>